<dbReference type="GO" id="GO:0046961">
    <property type="term" value="F:proton-transporting ATPase activity, rotational mechanism"/>
    <property type="evidence" value="ECO:0007669"/>
    <property type="project" value="InterPro"/>
</dbReference>
<dbReference type="SUPFAM" id="SSF52540">
    <property type="entry name" value="P-loop containing nucleoside triphosphate hydrolases"/>
    <property type="match status" value="1"/>
</dbReference>
<dbReference type="SUPFAM" id="SSF47917">
    <property type="entry name" value="C-terminal domain of alpha and beta subunits of F1 ATP synthase"/>
    <property type="match status" value="1"/>
</dbReference>
<evidence type="ECO:0000256" key="2">
    <source>
        <dbReference type="ARBA" id="ARBA00022448"/>
    </source>
</evidence>
<sequence length="603" mass="66909">MGQREEQVSNAGVVAINGPVIKVRGALGLSMNEMVVVGEEKLLGEVVELVQDIATVQVYEDTTGLKPGTPVQGLRLPLFVELGPGIVGHIFDGTQRPLSVAYQDTGPFVARGRRSSALERDKVWSYVPTVGVGEEVSPGQVIGEVKETEFITHRVMVPPTIKGRVAEAVGPGLYTLEDRICLLEDGSGKEGEIRLYQRWPVRKIRPYKERVFPHEPLFTGQRVLDFFFPLAKGGTAAIPGGFGTGKTITQHQLSKWTDADIIVYIGCGERGNEMAGVLEDFPKLLDPRSGRPLIERTILIANTSDMPVAAREASIYTGITIAEYYRDMGYHVALMADSTSRWAEALREISGRLEEMPAEEGFPAYLASRLAEFYERAGAVITLGGKRGSISVIGAVSPPGGDFSEPVTQHTKRFVSTFWALDKELAGARYFPAINYLNSYSGYVNSVALWWKEQGGVDWVKMRDEALRILKEEARLQNIVKLIGEDALPDDQKATFHGARLIKEDFLQQSAYDPVDTYSPAGKQVLMLQIIMRFIEGMREAVSHRIPVYRIMELGVLEDIHRMKYTYKGDDPAPFQAIRERIERELAQLLQKEVHGELKGVGK</sequence>
<evidence type="ECO:0000313" key="16">
    <source>
        <dbReference type="Proteomes" id="UP001144372"/>
    </source>
</evidence>
<dbReference type="GO" id="GO:0005524">
    <property type="term" value="F:ATP binding"/>
    <property type="evidence" value="ECO:0007669"/>
    <property type="project" value="UniProtKB-UniRule"/>
</dbReference>
<keyword evidence="6 10" id="KW-1278">Translocase</keyword>
<dbReference type="InterPro" id="IPR055190">
    <property type="entry name" value="ATP-synt_VA_C"/>
</dbReference>
<dbReference type="GO" id="GO:0046933">
    <property type="term" value="F:proton-transporting ATP synthase activity, rotational mechanism"/>
    <property type="evidence" value="ECO:0007669"/>
    <property type="project" value="UniProtKB-UniRule"/>
</dbReference>
<comment type="similarity">
    <text evidence="1 10">Belongs to the ATPase alpha/beta chains family.</text>
</comment>
<protein>
    <recommendedName>
        <fullName evidence="10">V-type ATP synthase alpha chain</fullName>
        <ecNumber evidence="10">7.1.2.2</ecNumber>
    </recommendedName>
    <alternativeName>
        <fullName evidence="10">V-ATPase subunit A</fullName>
    </alternativeName>
</protein>
<dbReference type="GO" id="GO:0042777">
    <property type="term" value="P:proton motive force-driven plasma membrane ATP synthesis"/>
    <property type="evidence" value="ECO:0007669"/>
    <property type="project" value="UniProtKB-UniRule"/>
</dbReference>
<dbReference type="InterPro" id="IPR024034">
    <property type="entry name" value="ATPase_F1/V1_b/a_C"/>
</dbReference>
<accession>A0A9W6FSM5</accession>
<dbReference type="SUPFAM" id="SSF50615">
    <property type="entry name" value="N-terminal domain of alpha and beta subunits of F1 ATP synthase"/>
    <property type="match status" value="1"/>
</dbReference>
<dbReference type="InterPro" id="IPR023366">
    <property type="entry name" value="ATP_synth_asu-like_sf"/>
</dbReference>
<evidence type="ECO:0000259" key="12">
    <source>
        <dbReference type="Pfam" id="PF02874"/>
    </source>
</evidence>
<organism evidence="15 16">
    <name type="scientific">Desulforhabdus amnigena</name>
    <dbReference type="NCBI Taxonomy" id="40218"/>
    <lineage>
        <taxon>Bacteria</taxon>
        <taxon>Pseudomonadati</taxon>
        <taxon>Thermodesulfobacteriota</taxon>
        <taxon>Syntrophobacteria</taxon>
        <taxon>Syntrophobacterales</taxon>
        <taxon>Syntrophobacteraceae</taxon>
        <taxon>Desulforhabdus</taxon>
    </lineage>
</organism>
<dbReference type="NCBIfam" id="NF003220">
    <property type="entry name" value="PRK04192.1"/>
    <property type="match status" value="1"/>
</dbReference>
<dbReference type="PROSITE" id="PS00152">
    <property type="entry name" value="ATPASE_ALPHA_BETA"/>
    <property type="match status" value="1"/>
</dbReference>
<evidence type="ECO:0000256" key="8">
    <source>
        <dbReference type="ARBA" id="ARBA00023310"/>
    </source>
</evidence>
<dbReference type="CDD" id="cd18111">
    <property type="entry name" value="ATP-synt_V_A-type_alpha_C"/>
    <property type="match status" value="1"/>
</dbReference>
<reference evidence="15" key="1">
    <citation type="submission" date="2022-12" db="EMBL/GenBank/DDBJ databases">
        <title>Reference genome sequencing for broad-spectrum identification of bacterial and archaeal isolates by mass spectrometry.</title>
        <authorList>
            <person name="Sekiguchi Y."/>
            <person name="Tourlousse D.M."/>
        </authorList>
    </citation>
    <scope>NUCLEOTIDE SEQUENCE</scope>
    <source>
        <strain evidence="15">ASRB1</strain>
    </source>
</reference>
<feature type="domain" description="ATPase F1/V1/A1 complex alpha/beta subunit N-terminal" evidence="12">
    <location>
        <begin position="13"/>
        <end position="72"/>
    </location>
</feature>
<dbReference type="InterPro" id="IPR027417">
    <property type="entry name" value="P-loop_NTPase"/>
</dbReference>
<dbReference type="EMBL" id="BSDR01000001">
    <property type="protein sequence ID" value="GLI34757.1"/>
    <property type="molecule type" value="Genomic_DNA"/>
</dbReference>
<keyword evidence="5 10" id="KW-0067">ATP-binding</keyword>
<keyword evidence="2 10" id="KW-0813">Transport</keyword>
<dbReference type="CDD" id="cd01134">
    <property type="entry name" value="V_A-ATPase_A"/>
    <property type="match status" value="1"/>
</dbReference>
<proteinExistence type="inferred from homology"/>
<dbReference type="EC" id="7.1.2.2" evidence="10"/>
<feature type="domain" description="ATPase F1/V1/A1 complex alpha/beta subunit nucleotide-binding" evidence="11">
    <location>
        <begin position="220"/>
        <end position="441"/>
    </location>
</feature>
<dbReference type="RefSeq" id="WP_281794163.1">
    <property type="nucleotide sequence ID" value="NZ_BSDR01000001.1"/>
</dbReference>
<dbReference type="GO" id="GO:0045259">
    <property type="term" value="C:proton-transporting ATP synthase complex"/>
    <property type="evidence" value="ECO:0007669"/>
    <property type="project" value="UniProtKB-ARBA"/>
</dbReference>
<comment type="catalytic activity">
    <reaction evidence="10">
        <text>ATP + H2O + 4 H(+)(in) = ADP + phosphate + 5 H(+)(out)</text>
        <dbReference type="Rhea" id="RHEA:57720"/>
        <dbReference type="ChEBI" id="CHEBI:15377"/>
        <dbReference type="ChEBI" id="CHEBI:15378"/>
        <dbReference type="ChEBI" id="CHEBI:30616"/>
        <dbReference type="ChEBI" id="CHEBI:43474"/>
        <dbReference type="ChEBI" id="CHEBI:456216"/>
        <dbReference type="EC" id="7.1.2.2"/>
    </reaction>
</comment>
<feature type="domain" description="ATP synthase A/B type C-terminal" evidence="14">
    <location>
        <begin position="450"/>
        <end position="543"/>
    </location>
</feature>
<dbReference type="Pfam" id="PF00006">
    <property type="entry name" value="ATP-synt_ab"/>
    <property type="match status" value="1"/>
</dbReference>
<dbReference type="Gene3D" id="3.40.50.300">
    <property type="entry name" value="P-loop containing nucleotide triphosphate hydrolases"/>
    <property type="match status" value="1"/>
</dbReference>
<feature type="binding site" evidence="10">
    <location>
        <begin position="240"/>
        <end position="247"/>
    </location>
    <ligand>
        <name>ATP</name>
        <dbReference type="ChEBI" id="CHEBI:30616"/>
    </ligand>
</feature>
<keyword evidence="3 10" id="KW-0547">Nucleotide-binding</keyword>
<evidence type="ECO:0000256" key="5">
    <source>
        <dbReference type="ARBA" id="ARBA00022840"/>
    </source>
</evidence>
<dbReference type="Proteomes" id="UP001144372">
    <property type="component" value="Unassembled WGS sequence"/>
</dbReference>
<dbReference type="Gene3D" id="1.10.1140.10">
    <property type="entry name" value="Bovine Mitochondrial F1-atpase, Atp Synthase Beta Chain, Chain D, domain 3"/>
    <property type="match status" value="1"/>
</dbReference>
<dbReference type="Pfam" id="PF22919">
    <property type="entry name" value="ATP-synt_VA_C"/>
    <property type="match status" value="1"/>
</dbReference>
<dbReference type="PANTHER" id="PTHR43607">
    <property type="entry name" value="V-TYPE PROTON ATPASE CATALYTIC SUBUNIT A"/>
    <property type="match status" value="1"/>
</dbReference>
<comment type="caution">
    <text evidence="15">The sequence shown here is derived from an EMBL/GenBank/DDBJ whole genome shotgun (WGS) entry which is preliminary data.</text>
</comment>
<dbReference type="Gene3D" id="2.40.30.20">
    <property type="match status" value="1"/>
</dbReference>
<dbReference type="InterPro" id="IPR004100">
    <property type="entry name" value="ATPase_F1/V1/A1_a/bsu_N"/>
</dbReference>
<evidence type="ECO:0000313" key="15">
    <source>
        <dbReference type="EMBL" id="GLI34757.1"/>
    </source>
</evidence>
<evidence type="ECO:0000259" key="13">
    <source>
        <dbReference type="Pfam" id="PF16886"/>
    </source>
</evidence>
<dbReference type="AlphaFoldDB" id="A0A9W6FSM5"/>
<comment type="function">
    <text evidence="9 10">Produces ATP from ADP in the presence of a proton gradient across the membrane. The V-type alpha chain is a catalytic subunit.</text>
</comment>
<dbReference type="InterPro" id="IPR031686">
    <property type="entry name" value="ATP-synth_a_Xtn"/>
</dbReference>
<gene>
    <name evidence="10" type="primary">atpA</name>
    <name evidence="15" type="ORF">DAMNIGENAA_21900</name>
</gene>
<dbReference type="PANTHER" id="PTHR43607:SF1">
    <property type="entry name" value="H(+)-TRANSPORTING TWO-SECTOR ATPASE"/>
    <property type="match status" value="1"/>
</dbReference>
<evidence type="ECO:0000256" key="3">
    <source>
        <dbReference type="ARBA" id="ARBA00022741"/>
    </source>
</evidence>
<name>A0A9W6FSM5_9BACT</name>
<keyword evidence="16" id="KW-1185">Reference proteome</keyword>
<evidence type="ECO:0000256" key="6">
    <source>
        <dbReference type="ARBA" id="ARBA00022967"/>
    </source>
</evidence>
<dbReference type="Pfam" id="PF02874">
    <property type="entry name" value="ATP-synt_ab_N"/>
    <property type="match status" value="1"/>
</dbReference>
<evidence type="ECO:0000256" key="7">
    <source>
        <dbReference type="ARBA" id="ARBA00023065"/>
    </source>
</evidence>
<keyword evidence="7 10" id="KW-0406">Ion transport</keyword>
<dbReference type="HAMAP" id="MF_00309">
    <property type="entry name" value="ATP_synth_A_arch"/>
    <property type="match status" value="1"/>
</dbReference>
<dbReference type="Pfam" id="PF16886">
    <property type="entry name" value="ATP-synt_ab_Xtn"/>
    <property type="match status" value="1"/>
</dbReference>
<dbReference type="InterPro" id="IPR036121">
    <property type="entry name" value="ATPase_F1/V1/A1_a/bsu_N_sf"/>
</dbReference>
<evidence type="ECO:0000256" key="10">
    <source>
        <dbReference type="HAMAP-Rule" id="MF_00309"/>
    </source>
</evidence>
<dbReference type="Gene3D" id="2.40.50.100">
    <property type="match status" value="1"/>
</dbReference>
<evidence type="ECO:0000256" key="1">
    <source>
        <dbReference type="ARBA" id="ARBA00008936"/>
    </source>
</evidence>
<feature type="domain" description="ATPsynthase alpha/beta subunit barrel-sandwich" evidence="13">
    <location>
        <begin position="116"/>
        <end position="202"/>
    </location>
</feature>
<keyword evidence="8 10" id="KW-0066">ATP synthesis</keyword>
<evidence type="ECO:0000256" key="9">
    <source>
        <dbReference type="ARBA" id="ARBA00054855"/>
    </source>
</evidence>
<evidence type="ECO:0000256" key="4">
    <source>
        <dbReference type="ARBA" id="ARBA00022781"/>
    </source>
</evidence>
<evidence type="ECO:0000259" key="11">
    <source>
        <dbReference type="Pfam" id="PF00006"/>
    </source>
</evidence>
<dbReference type="InterPro" id="IPR000194">
    <property type="entry name" value="ATPase_F1/V1/A1_a/bsu_nucl-bd"/>
</dbReference>
<dbReference type="InterPro" id="IPR022878">
    <property type="entry name" value="V-ATPase_asu"/>
</dbReference>
<dbReference type="InterPro" id="IPR020003">
    <property type="entry name" value="ATPase_a/bsu_AS"/>
</dbReference>
<keyword evidence="4 10" id="KW-0375">Hydrogen ion transport</keyword>
<evidence type="ECO:0000259" key="14">
    <source>
        <dbReference type="Pfam" id="PF22919"/>
    </source>
</evidence>